<dbReference type="PANTHER" id="PTHR12236:SF95">
    <property type="entry name" value="CUTICULAR PROTEIN 76BD, ISOFORM C-RELATED"/>
    <property type="match status" value="1"/>
</dbReference>
<dbReference type="InterPro" id="IPR000618">
    <property type="entry name" value="Insect_cuticle"/>
</dbReference>
<dbReference type="STRING" id="76193.A0A194QWA3"/>
<dbReference type="AlphaFoldDB" id="A0A194QWA3"/>
<evidence type="ECO:0000256" key="1">
    <source>
        <dbReference type="ARBA" id="ARBA00022460"/>
    </source>
</evidence>
<reference evidence="5 6" key="1">
    <citation type="journal article" date="2015" name="Nat. Commun.">
        <title>Outbred genome sequencing and CRISPR/Cas9 gene editing in butterflies.</title>
        <authorList>
            <person name="Li X."/>
            <person name="Fan D."/>
            <person name="Zhang W."/>
            <person name="Liu G."/>
            <person name="Zhang L."/>
            <person name="Zhao L."/>
            <person name="Fang X."/>
            <person name="Chen L."/>
            <person name="Dong Y."/>
            <person name="Chen Y."/>
            <person name="Ding Y."/>
            <person name="Zhao R."/>
            <person name="Feng M."/>
            <person name="Zhu Y."/>
            <person name="Feng Y."/>
            <person name="Jiang X."/>
            <person name="Zhu D."/>
            <person name="Xiang H."/>
            <person name="Feng X."/>
            <person name="Li S."/>
            <person name="Wang J."/>
            <person name="Zhang G."/>
            <person name="Kronforst M.R."/>
            <person name="Wang W."/>
        </authorList>
    </citation>
    <scope>NUCLEOTIDE SEQUENCE [LARGE SCALE GENOMIC DNA]</scope>
    <source>
        <strain evidence="5">Ya'a_city_454_Pm</strain>
        <tissue evidence="5">Whole body</tissue>
    </source>
</reference>
<dbReference type="InParanoid" id="A0A194QWA3"/>
<dbReference type="FunCoup" id="A0A194QWA3">
    <property type="interactions" value="35"/>
</dbReference>
<name>A0A194QWA3_PAPMA</name>
<dbReference type="PRINTS" id="PR00947">
    <property type="entry name" value="CUTICLE"/>
</dbReference>
<keyword evidence="6" id="KW-1185">Reference proteome</keyword>
<keyword evidence="2 4" id="KW-0732">Signal</keyword>
<organism evidence="5 6">
    <name type="scientific">Papilio machaon</name>
    <name type="common">Old World swallowtail butterfly</name>
    <dbReference type="NCBI Taxonomy" id="76193"/>
    <lineage>
        <taxon>Eukaryota</taxon>
        <taxon>Metazoa</taxon>
        <taxon>Ecdysozoa</taxon>
        <taxon>Arthropoda</taxon>
        <taxon>Hexapoda</taxon>
        <taxon>Insecta</taxon>
        <taxon>Pterygota</taxon>
        <taxon>Neoptera</taxon>
        <taxon>Endopterygota</taxon>
        <taxon>Lepidoptera</taxon>
        <taxon>Glossata</taxon>
        <taxon>Ditrysia</taxon>
        <taxon>Papilionoidea</taxon>
        <taxon>Papilionidae</taxon>
        <taxon>Papilioninae</taxon>
        <taxon>Papilio</taxon>
    </lineage>
</organism>
<keyword evidence="1 3" id="KW-0193">Cuticle</keyword>
<sequence>MLATVLSLGALLSAVNAGLYPGYGHAVSSQSIIRHDAGYPALSHAAPYAGYYGAAPAYYGGHHEYTYPKYNFAYSVADPHTGDNKSQHESRDGDAVHGQYSLVQPDGSVRTVDYSADAHNGFNAVVHNSAPLIFVFGAMLAAANAGLYHGHGHAVSSQSIVRHDGHATPVYQGHYAPLAYSGHYAPAAVYGGHDYYAYPKYDYAYSVADPHTGDHKSQHESRDGDAVHGSYSLVQPDGSVRKVVYTADDHTGFNAVVHNSAPSVHPQHYHHY</sequence>
<feature type="chain" id="PRO_5008264691" evidence="4">
    <location>
        <begin position="18"/>
        <end position="272"/>
    </location>
</feature>
<dbReference type="Proteomes" id="UP000053240">
    <property type="component" value="Unassembled WGS sequence"/>
</dbReference>
<dbReference type="GO" id="GO:0005615">
    <property type="term" value="C:extracellular space"/>
    <property type="evidence" value="ECO:0007669"/>
    <property type="project" value="TreeGrafter"/>
</dbReference>
<dbReference type="EMBL" id="KQ461073">
    <property type="protein sequence ID" value="KPJ09757.1"/>
    <property type="molecule type" value="Genomic_DNA"/>
</dbReference>
<feature type="signal peptide" evidence="4">
    <location>
        <begin position="1"/>
        <end position="17"/>
    </location>
</feature>
<evidence type="ECO:0000256" key="2">
    <source>
        <dbReference type="ARBA" id="ARBA00022729"/>
    </source>
</evidence>
<dbReference type="PROSITE" id="PS51155">
    <property type="entry name" value="CHIT_BIND_RR_2"/>
    <property type="match status" value="2"/>
</dbReference>
<dbReference type="PANTHER" id="PTHR12236">
    <property type="entry name" value="STRUCTURAL CONTITUENT OF CUTICLE"/>
    <property type="match status" value="1"/>
</dbReference>
<dbReference type="GO" id="GO:0042302">
    <property type="term" value="F:structural constituent of cuticle"/>
    <property type="evidence" value="ECO:0007669"/>
    <property type="project" value="UniProtKB-UniRule"/>
</dbReference>
<dbReference type="InterPro" id="IPR031311">
    <property type="entry name" value="CHIT_BIND_RR_consensus"/>
</dbReference>
<dbReference type="PROSITE" id="PS00233">
    <property type="entry name" value="CHIT_BIND_RR_1"/>
    <property type="match status" value="2"/>
</dbReference>
<dbReference type="GO" id="GO:0031012">
    <property type="term" value="C:extracellular matrix"/>
    <property type="evidence" value="ECO:0007669"/>
    <property type="project" value="TreeGrafter"/>
</dbReference>
<gene>
    <name evidence="5" type="ORF">RR48_13391</name>
</gene>
<evidence type="ECO:0000256" key="4">
    <source>
        <dbReference type="SAM" id="SignalP"/>
    </source>
</evidence>
<proteinExistence type="predicted"/>
<dbReference type="InterPro" id="IPR051217">
    <property type="entry name" value="Insect_Cuticle_Struc_Prot"/>
</dbReference>
<accession>A0A194QWA3</accession>
<evidence type="ECO:0000313" key="6">
    <source>
        <dbReference type="Proteomes" id="UP000053240"/>
    </source>
</evidence>
<evidence type="ECO:0000313" key="5">
    <source>
        <dbReference type="EMBL" id="KPJ09757.1"/>
    </source>
</evidence>
<protein>
    <submittedName>
        <fullName evidence="5">Cuticle protein 19</fullName>
    </submittedName>
</protein>
<evidence type="ECO:0000256" key="3">
    <source>
        <dbReference type="PROSITE-ProRule" id="PRU00497"/>
    </source>
</evidence>
<dbReference type="Pfam" id="PF00379">
    <property type="entry name" value="Chitin_bind_4"/>
    <property type="match status" value="2"/>
</dbReference>